<dbReference type="Pfam" id="PF00651">
    <property type="entry name" value="BTB"/>
    <property type="match status" value="1"/>
</dbReference>
<sequence>MIDNNLLQNLSQNLLEILEDNEYYDVTIEVGNDPYVEIYRAHMVILCYRSPYLRRILSIENDKQKNDGTLKHIKLPNILPKTFQVILRYIYSGRIFLEGYDTLDIIKILVAGSELGLRELINYLQSFLIKNEASWMELNFNEIYRISFENDSFLELQNYCNDLISKEPDKIFKSLDYSSTPENLLIKLIQSDNVKMSEIKVWEHVLKWGLAKNPELPSDPKSFSIEEFNILKGSLQKCIPFIKFYNIASEEFSSKVIPYKIILPKELYKDLLNYFLNPHNQMKKPDTREIKNIGENNLKNIDSKIITSEHAELILKWINMNNSNTITSIFSRLIYKETKYRMKLLLRGSRDGFTVEKFHEICDDQPRTIIIVKVKDSNEILGGYNPIAWKAYGYTDTKDSFIFSFKNNYDLDDHILSRVIDKECAIINGNPSFGFYDLHLFDECYCKRMSYEKPIRESKDLFSCDDYEVFQIMND</sequence>
<evidence type="ECO:0000259" key="1">
    <source>
        <dbReference type="PROSITE" id="PS50097"/>
    </source>
</evidence>
<dbReference type="AlphaFoldDB" id="A0A2Z6QQ13"/>
<evidence type="ECO:0000313" key="4">
    <source>
        <dbReference type="Proteomes" id="UP000247702"/>
    </source>
</evidence>
<dbReference type="PANTHER" id="PTHR46306">
    <property type="entry name" value="BTB/POZ DOMAIN-CONTAINING PROTEIN 9"/>
    <property type="match status" value="1"/>
</dbReference>
<name>A0A2Z6QQ13_9GLOM</name>
<dbReference type="PROSITE" id="PS50097">
    <property type="entry name" value="BTB"/>
    <property type="match status" value="1"/>
</dbReference>
<dbReference type="InterPro" id="IPR000210">
    <property type="entry name" value="BTB/POZ_dom"/>
</dbReference>
<evidence type="ECO:0000259" key="2">
    <source>
        <dbReference type="PROSITE" id="PS51886"/>
    </source>
</evidence>
<dbReference type="InterPro" id="IPR011333">
    <property type="entry name" value="SKP1/BTB/POZ_sf"/>
</dbReference>
<dbReference type="PANTHER" id="PTHR46306:SF1">
    <property type="entry name" value="BTB_POZ DOMAIN-CONTAINING PROTEIN 9"/>
    <property type="match status" value="1"/>
</dbReference>
<dbReference type="SUPFAM" id="SSF54695">
    <property type="entry name" value="POZ domain"/>
    <property type="match status" value="1"/>
</dbReference>
<evidence type="ECO:0000313" key="3">
    <source>
        <dbReference type="EMBL" id="GBB87034.1"/>
    </source>
</evidence>
<organism evidence="3 4">
    <name type="scientific">Rhizophagus clarus</name>
    <dbReference type="NCBI Taxonomy" id="94130"/>
    <lineage>
        <taxon>Eukaryota</taxon>
        <taxon>Fungi</taxon>
        <taxon>Fungi incertae sedis</taxon>
        <taxon>Mucoromycota</taxon>
        <taxon>Glomeromycotina</taxon>
        <taxon>Glomeromycetes</taxon>
        <taxon>Glomerales</taxon>
        <taxon>Glomeraceae</taxon>
        <taxon>Rhizophagus</taxon>
    </lineage>
</organism>
<dbReference type="InterPro" id="IPR052407">
    <property type="entry name" value="BTB_POZ_domain_cont_9"/>
</dbReference>
<keyword evidence="4" id="KW-1185">Reference proteome</keyword>
<dbReference type="EMBL" id="BEXD01000391">
    <property type="protein sequence ID" value="GBB87034.1"/>
    <property type="molecule type" value="Genomic_DNA"/>
</dbReference>
<accession>A0A2Z6QQ13</accession>
<feature type="domain" description="TLDc" evidence="2">
    <location>
        <begin position="316"/>
        <end position="473"/>
    </location>
</feature>
<proteinExistence type="predicted"/>
<dbReference type="Proteomes" id="UP000247702">
    <property type="component" value="Unassembled WGS sequence"/>
</dbReference>
<reference evidence="3 4" key="1">
    <citation type="submission" date="2017-11" db="EMBL/GenBank/DDBJ databases">
        <title>The genome of Rhizophagus clarus HR1 reveals common genetic basis of auxotrophy among arbuscular mycorrhizal fungi.</title>
        <authorList>
            <person name="Kobayashi Y."/>
        </authorList>
    </citation>
    <scope>NUCLEOTIDE SEQUENCE [LARGE SCALE GENOMIC DNA]</scope>
    <source>
        <strain evidence="3 4">HR1</strain>
    </source>
</reference>
<protein>
    <recommendedName>
        <fullName evidence="5">BTB domain-containing protein</fullName>
    </recommendedName>
</protein>
<evidence type="ECO:0008006" key="5">
    <source>
        <dbReference type="Google" id="ProtNLM"/>
    </source>
</evidence>
<dbReference type="InterPro" id="IPR006571">
    <property type="entry name" value="TLDc_dom"/>
</dbReference>
<dbReference type="CDD" id="cd18186">
    <property type="entry name" value="BTB_POZ_ZBTB_KLHL-like"/>
    <property type="match status" value="1"/>
</dbReference>
<dbReference type="Gene3D" id="1.25.40.420">
    <property type="match status" value="1"/>
</dbReference>
<dbReference type="SMART" id="SM00225">
    <property type="entry name" value="BTB"/>
    <property type="match status" value="1"/>
</dbReference>
<dbReference type="GO" id="GO:0005737">
    <property type="term" value="C:cytoplasm"/>
    <property type="evidence" value="ECO:0007669"/>
    <property type="project" value="TreeGrafter"/>
</dbReference>
<dbReference type="PROSITE" id="PS51886">
    <property type="entry name" value="TLDC"/>
    <property type="match status" value="1"/>
</dbReference>
<dbReference type="Pfam" id="PF07534">
    <property type="entry name" value="TLD"/>
    <property type="match status" value="1"/>
</dbReference>
<gene>
    <name evidence="3" type="ORF">RclHR1_01350009</name>
</gene>
<dbReference type="Gene3D" id="3.30.710.10">
    <property type="entry name" value="Potassium Channel Kv1.1, Chain A"/>
    <property type="match status" value="1"/>
</dbReference>
<feature type="domain" description="BTB" evidence="1">
    <location>
        <begin position="24"/>
        <end position="99"/>
    </location>
</feature>
<comment type="caution">
    <text evidence="3">The sequence shown here is derived from an EMBL/GenBank/DDBJ whole genome shotgun (WGS) entry which is preliminary data.</text>
</comment>